<dbReference type="SUPFAM" id="SSF46785">
    <property type="entry name" value="Winged helix' DNA-binding domain"/>
    <property type="match status" value="1"/>
</dbReference>
<name>A0A3D9FJ06_9SPHN</name>
<protein>
    <submittedName>
        <fullName evidence="5">GntR family transcriptional regulator</fullName>
    </submittedName>
</protein>
<organism evidence="5 6">
    <name type="scientific">Parasphingopyxis lamellibrachiae</name>
    <dbReference type="NCBI Taxonomy" id="680125"/>
    <lineage>
        <taxon>Bacteria</taxon>
        <taxon>Pseudomonadati</taxon>
        <taxon>Pseudomonadota</taxon>
        <taxon>Alphaproteobacteria</taxon>
        <taxon>Sphingomonadales</taxon>
        <taxon>Sphingomonadaceae</taxon>
        <taxon>Parasphingopyxis</taxon>
    </lineage>
</organism>
<dbReference type="CDD" id="cd07377">
    <property type="entry name" value="WHTH_GntR"/>
    <property type="match status" value="1"/>
</dbReference>
<dbReference type="RefSeq" id="WP_116237004.1">
    <property type="nucleotide sequence ID" value="NZ_QRDP01000004.1"/>
</dbReference>
<keyword evidence="1" id="KW-0805">Transcription regulation</keyword>
<dbReference type="PANTHER" id="PTHR44846:SF16">
    <property type="entry name" value="TRANSCRIPTIONAL REGULATOR PHNF-RELATED"/>
    <property type="match status" value="1"/>
</dbReference>
<evidence type="ECO:0000256" key="1">
    <source>
        <dbReference type="ARBA" id="ARBA00023015"/>
    </source>
</evidence>
<evidence type="ECO:0000313" key="6">
    <source>
        <dbReference type="Proteomes" id="UP000256310"/>
    </source>
</evidence>
<dbReference type="InterPro" id="IPR011663">
    <property type="entry name" value="UTRA"/>
</dbReference>
<dbReference type="Proteomes" id="UP000256310">
    <property type="component" value="Unassembled WGS sequence"/>
</dbReference>
<dbReference type="InterPro" id="IPR036390">
    <property type="entry name" value="WH_DNA-bd_sf"/>
</dbReference>
<dbReference type="AlphaFoldDB" id="A0A3D9FJ06"/>
<comment type="caution">
    <text evidence="5">The sequence shown here is derived from an EMBL/GenBank/DDBJ whole genome shotgun (WGS) entry which is preliminary data.</text>
</comment>
<sequence length="230" mass="25992">MHPYEEIRTEILRRINSQAWPAGFALPHEEKLAEEFGVARGTIRRALSPLVDAGLIERRRRAGTRVVGRKAHSSTLTIPVVRHEIERGGHAYGYKLLRSSLGDDARDDQGLFAGAPLRHIVSLHLSDGRPYQLEDRLVNLEAIPEARDADFSTVSPNEWLIARVPYSSVRTILRAEMPGTNDSKYLKLQRDEPVFVIERQTRLDGNILTLVRMAHPAHGFQMITATDDFQ</sequence>
<dbReference type="InterPro" id="IPR050679">
    <property type="entry name" value="Bact_HTH_transcr_reg"/>
</dbReference>
<dbReference type="Pfam" id="PF07702">
    <property type="entry name" value="UTRA"/>
    <property type="match status" value="1"/>
</dbReference>
<evidence type="ECO:0000256" key="3">
    <source>
        <dbReference type="ARBA" id="ARBA00023163"/>
    </source>
</evidence>
<dbReference type="InterPro" id="IPR028978">
    <property type="entry name" value="Chorismate_lyase_/UTRA_dom_sf"/>
</dbReference>
<dbReference type="Gene3D" id="3.40.1410.10">
    <property type="entry name" value="Chorismate lyase-like"/>
    <property type="match status" value="1"/>
</dbReference>
<keyword evidence="6" id="KW-1185">Reference proteome</keyword>
<evidence type="ECO:0000259" key="4">
    <source>
        <dbReference type="PROSITE" id="PS50949"/>
    </source>
</evidence>
<dbReference type="PROSITE" id="PS50949">
    <property type="entry name" value="HTH_GNTR"/>
    <property type="match status" value="1"/>
</dbReference>
<dbReference type="SMART" id="SM00866">
    <property type="entry name" value="UTRA"/>
    <property type="match status" value="1"/>
</dbReference>
<feature type="domain" description="HTH gntR-type" evidence="4">
    <location>
        <begin position="1"/>
        <end position="69"/>
    </location>
</feature>
<evidence type="ECO:0000313" key="5">
    <source>
        <dbReference type="EMBL" id="RED17770.1"/>
    </source>
</evidence>
<dbReference type="EMBL" id="QRDP01000004">
    <property type="protein sequence ID" value="RED17770.1"/>
    <property type="molecule type" value="Genomic_DNA"/>
</dbReference>
<dbReference type="SUPFAM" id="SSF64288">
    <property type="entry name" value="Chorismate lyase-like"/>
    <property type="match status" value="1"/>
</dbReference>
<evidence type="ECO:0000256" key="2">
    <source>
        <dbReference type="ARBA" id="ARBA00023125"/>
    </source>
</evidence>
<dbReference type="InterPro" id="IPR036388">
    <property type="entry name" value="WH-like_DNA-bd_sf"/>
</dbReference>
<keyword evidence="2" id="KW-0238">DNA-binding</keyword>
<dbReference type="SMART" id="SM00345">
    <property type="entry name" value="HTH_GNTR"/>
    <property type="match status" value="1"/>
</dbReference>
<dbReference type="GO" id="GO:0003700">
    <property type="term" value="F:DNA-binding transcription factor activity"/>
    <property type="evidence" value="ECO:0007669"/>
    <property type="project" value="InterPro"/>
</dbReference>
<gene>
    <name evidence="5" type="ORF">DFR46_2824</name>
</gene>
<dbReference type="OrthoDB" id="9808698at2"/>
<accession>A0A3D9FJ06</accession>
<dbReference type="Gene3D" id="1.10.10.10">
    <property type="entry name" value="Winged helix-like DNA-binding domain superfamily/Winged helix DNA-binding domain"/>
    <property type="match status" value="1"/>
</dbReference>
<dbReference type="PANTHER" id="PTHR44846">
    <property type="entry name" value="MANNOSYL-D-GLYCERATE TRANSPORT/METABOLISM SYSTEM REPRESSOR MNGR-RELATED"/>
    <property type="match status" value="1"/>
</dbReference>
<dbReference type="GO" id="GO:0003677">
    <property type="term" value="F:DNA binding"/>
    <property type="evidence" value="ECO:0007669"/>
    <property type="project" value="UniProtKB-KW"/>
</dbReference>
<dbReference type="Pfam" id="PF00392">
    <property type="entry name" value="GntR"/>
    <property type="match status" value="1"/>
</dbReference>
<keyword evidence="3" id="KW-0804">Transcription</keyword>
<reference evidence="5 6" key="1">
    <citation type="submission" date="2018-07" db="EMBL/GenBank/DDBJ databases">
        <title>Genomic Encyclopedia of Type Strains, Phase IV (KMG-IV): sequencing the most valuable type-strain genomes for metagenomic binning, comparative biology and taxonomic classification.</title>
        <authorList>
            <person name="Goeker M."/>
        </authorList>
    </citation>
    <scope>NUCLEOTIDE SEQUENCE [LARGE SCALE GENOMIC DNA]</scope>
    <source>
        <strain evidence="5 6">DSM 26725</strain>
    </source>
</reference>
<dbReference type="PRINTS" id="PR00035">
    <property type="entry name" value="HTHGNTR"/>
</dbReference>
<dbReference type="InterPro" id="IPR000524">
    <property type="entry name" value="Tscrpt_reg_HTH_GntR"/>
</dbReference>
<proteinExistence type="predicted"/>